<evidence type="ECO:0000256" key="3">
    <source>
        <dbReference type="ARBA" id="ARBA00024327"/>
    </source>
</evidence>
<dbReference type="Pfam" id="PF01507">
    <property type="entry name" value="PAPS_reduct"/>
    <property type="match status" value="1"/>
</dbReference>
<gene>
    <name evidence="4 6" type="primary">cysH</name>
    <name evidence="7" type="ORF">GGQ86_004904</name>
    <name evidence="6" type="ORF">XFLAVUS301_50510</name>
</gene>
<feature type="binding site" evidence="4">
    <location>
        <position position="202"/>
    </location>
    <ligand>
        <name>[4Fe-4S] cluster</name>
        <dbReference type="ChEBI" id="CHEBI:49883"/>
    </ligand>
</feature>
<dbReference type="NCBIfam" id="NF002537">
    <property type="entry name" value="PRK02090.1"/>
    <property type="match status" value="1"/>
</dbReference>
<dbReference type="InterPro" id="IPR014729">
    <property type="entry name" value="Rossmann-like_a/b/a_fold"/>
</dbReference>
<comment type="function">
    <text evidence="4">Catalyzes the formation of sulfite from adenosine 5'-phosphosulfate (APS) using thioredoxin as an electron donor.</text>
</comment>
<accession>A0A9W6CS98</accession>
<organism evidence="6 8">
    <name type="scientific">Xanthobacter flavus</name>
    <dbReference type="NCBI Taxonomy" id="281"/>
    <lineage>
        <taxon>Bacteria</taxon>
        <taxon>Pseudomonadati</taxon>
        <taxon>Pseudomonadota</taxon>
        <taxon>Alphaproteobacteria</taxon>
        <taxon>Hyphomicrobiales</taxon>
        <taxon>Xanthobacteraceae</taxon>
        <taxon>Xanthobacter</taxon>
    </lineage>
</organism>
<dbReference type="EC" id="1.8.4.10" evidence="4"/>
<feature type="domain" description="Phosphoadenosine phosphosulphate reductase" evidence="5">
    <location>
        <begin position="40"/>
        <end position="207"/>
    </location>
</feature>
<dbReference type="InterPro" id="IPR004511">
    <property type="entry name" value="PAPS/APS_Rdtase"/>
</dbReference>
<feature type="binding site" evidence="4">
    <location>
        <position position="121"/>
    </location>
    <ligand>
        <name>[4Fe-4S] cluster</name>
        <dbReference type="ChEBI" id="CHEBI:49883"/>
    </ligand>
</feature>
<evidence type="ECO:0000256" key="4">
    <source>
        <dbReference type="HAMAP-Rule" id="MF_00063"/>
    </source>
</evidence>
<dbReference type="PANTHER" id="PTHR46509">
    <property type="entry name" value="PHOSPHOADENOSINE PHOSPHOSULFATE REDUCTASE"/>
    <property type="match status" value="1"/>
</dbReference>
<dbReference type="Proteomes" id="UP001144397">
    <property type="component" value="Unassembled WGS sequence"/>
</dbReference>
<dbReference type="GO" id="GO:0043866">
    <property type="term" value="F:adenylyl-sulfate reductase (thioredoxin) activity"/>
    <property type="evidence" value="ECO:0007669"/>
    <property type="project" value="UniProtKB-EC"/>
</dbReference>
<name>A0A9W6CS98_XANFL</name>
<dbReference type="GO" id="GO:0070814">
    <property type="term" value="P:hydrogen sulfide biosynthetic process"/>
    <property type="evidence" value="ECO:0007669"/>
    <property type="project" value="UniProtKB-UniRule"/>
</dbReference>
<dbReference type="InterPro" id="IPR002500">
    <property type="entry name" value="PAPS_reduct_dom"/>
</dbReference>
<feature type="binding site" evidence="4">
    <location>
        <position position="205"/>
    </location>
    <ligand>
        <name>[4Fe-4S] cluster</name>
        <dbReference type="ChEBI" id="CHEBI:49883"/>
    </ligand>
</feature>
<protein>
    <recommendedName>
        <fullName evidence="4">Adenosine 5'-phosphosulfate reductase</fullName>
        <shortName evidence="4">APS reductase</shortName>
        <ecNumber evidence="4">1.8.4.10</ecNumber>
    </recommendedName>
    <alternativeName>
        <fullName evidence="4">5'-adenylylsulfate reductase</fullName>
    </alternativeName>
    <alternativeName>
        <fullName evidence="4">Thioredoxin-dependent 5'-adenylylsulfate reductase</fullName>
    </alternativeName>
</protein>
<keyword evidence="2 4" id="KW-0560">Oxidoreductase</keyword>
<evidence type="ECO:0000313" key="8">
    <source>
        <dbReference type="Proteomes" id="UP001144397"/>
    </source>
</evidence>
<dbReference type="PANTHER" id="PTHR46509:SF1">
    <property type="entry name" value="PHOSPHOADENOSINE PHOSPHOSULFATE REDUCTASE"/>
    <property type="match status" value="1"/>
</dbReference>
<feature type="binding site" evidence="4">
    <location>
        <position position="122"/>
    </location>
    <ligand>
        <name>[4Fe-4S] cluster</name>
        <dbReference type="ChEBI" id="CHEBI:49883"/>
    </ligand>
</feature>
<feature type="active site" description="Nucleophile; cysteine thiosulfonate intermediate" evidence="4">
    <location>
        <position position="228"/>
    </location>
</feature>
<dbReference type="CDD" id="cd23945">
    <property type="entry name" value="PAPS_reductase"/>
    <property type="match status" value="1"/>
</dbReference>
<dbReference type="GO" id="GO:0005737">
    <property type="term" value="C:cytoplasm"/>
    <property type="evidence" value="ECO:0007669"/>
    <property type="project" value="UniProtKB-SubCell"/>
</dbReference>
<comment type="similarity">
    <text evidence="1 4">Belongs to the PAPS reductase family. CysH subfamily.</text>
</comment>
<evidence type="ECO:0000256" key="1">
    <source>
        <dbReference type="ARBA" id="ARBA00009732"/>
    </source>
</evidence>
<dbReference type="Proteomes" id="UP001245370">
    <property type="component" value="Unassembled WGS sequence"/>
</dbReference>
<dbReference type="GO" id="GO:0046872">
    <property type="term" value="F:metal ion binding"/>
    <property type="evidence" value="ECO:0007669"/>
    <property type="project" value="UniProtKB-KW"/>
</dbReference>
<dbReference type="GO" id="GO:0019379">
    <property type="term" value="P:sulfate assimilation, phosphoadenylyl sulfate reduction by phosphoadenylyl-sulfate reductase (thioredoxin)"/>
    <property type="evidence" value="ECO:0007669"/>
    <property type="project" value="UniProtKB-UniRule"/>
</dbReference>
<dbReference type="PIRSF" id="PIRSF000857">
    <property type="entry name" value="PAPS_reductase"/>
    <property type="match status" value="1"/>
</dbReference>
<proteinExistence type="inferred from homology"/>
<evidence type="ECO:0000313" key="7">
    <source>
        <dbReference type="EMBL" id="MDR6336403.1"/>
    </source>
</evidence>
<dbReference type="RefSeq" id="WP_281810023.1">
    <property type="nucleotide sequence ID" value="NZ_BSDO01000015.1"/>
</dbReference>
<dbReference type="GO" id="GO:0004604">
    <property type="term" value="F:phosphoadenylyl-sulfate reductase (thioredoxin) activity"/>
    <property type="evidence" value="ECO:0007669"/>
    <property type="project" value="UniProtKB-UniRule"/>
</dbReference>
<dbReference type="EMBL" id="BSDO01000015">
    <property type="protein sequence ID" value="GLI25377.1"/>
    <property type="molecule type" value="Genomic_DNA"/>
</dbReference>
<evidence type="ECO:0000256" key="2">
    <source>
        <dbReference type="ARBA" id="ARBA00023002"/>
    </source>
</evidence>
<keyword evidence="4" id="KW-0408">Iron</keyword>
<comment type="catalytic activity">
    <reaction evidence="4">
        <text>[thioredoxin]-disulfide + sulfite + AMP + 2 H(+) = adenosine 5'-phosphosulfate + [thioredoxin]-dithiol</text>
        <dbReference type="Rhea" id="RHEA:21976"/>
        <dbReference type="Rhea" id="RHEA-COMP:10698"/>
        <dbReference type="Rhea" id="RHEA-COMP:10700"/>
        <dbReference type="ChEBI" id="CHEBI:15378"/>
        <dbReference type="ChEBI" id="CHEBI:17359"/>
        <dbReference type="ChEBI" id="CHEBI:29950"/>
        <dbReference type="ChEBI" id="CHEBI:50058"/>
        <dbReference type="ChEBI" id="CHEBI:58243"/>
        <dbReference type="ChEBI" id="CHEBI:456215"/>
        <dbReference type="EC" id="1.8.4.10"/>
    </reaction>
</comment>
<evidence type="ECO:0000259" key="5">
    <source>
        <dbReference type="Pfam" id="PF01507"/>
    </source>
</evidence>
<reference evidence="6" key="1">
    <citation type="submission" date="2022-12" db="EMBL/GenBank/DDBJ databases">
        <title>Reference genome sequencing for broad-spectrum identification of bacterial and archaeal isolates by mass spectrometry.</title>
        <authorList>
            <person name="Sekiguchi Y."/>
            <person name="Tourlousse D.M."/>
        </authorList>
    </citation>
    <scope>NUCLEOTIDE SEQUENCE</scope>
    <source>
        <strain evidence="6">301</strain>
    </source>
</reference>
<dbReference type="SUPFAM" id="SSF52402">
    <property type="entry name" value="Adenine nucleotide alpha hydrolases-like"/>
    <property type="match status" value="1"/>
</dbReference>
<sequence length="236" mass="25382">MNALERAAPRLDLNALNARLENASPLDVIAAGLAAFPGRIAAVSSFGTESAVLLHMIAQVDPATPILFLDTGHLFEETLAYRDTLAGHLGLTNVQTFSPDPAALAARDPERGLWSDNADACCALRKVEPLARALAPYGAWFNGRKRYQASTRTAIALVEQDGERVKFNPLAAMGRDELVGYMDAHGLPRHPLEKHGFASIGCMPCTSRVQPGEDPRAGRWRGKAKTECGIHFGDGI</sequence>
<keyword evidence="4" id="KW-0479">Metal-binding</keyword>
<keyword evidence="4" id="KW-0963">Cytoplasm</keyword>
<dbReference type="EMBL" id="JAVDPY010000012">
    <property type="protein sequence ID" value="MDR6336403.1"/>
    <property type="molecule type" value="Genomic_DNA"/>
</dbReference>
<dbReference type="Gene3D" id="3.40.50.620">
    <property type="entry name" value="HUPs"/>
    <property type="match status" value="1"/>
</dbReference>
<dbReference type="GeneID" id="95765822"/>
<comment type="caution">
    <text evidence="6">The sequence shown here is derived from an EMBL/GenBank/DDBJ whole genome shotgun (WGS) entry which is preliminary data.</text>
</comment>
<comment type="subcellular location">
    <subcellularLocation>
        <location evidence="4">Cytoplasm</location>
    </subcellularLocation>
</comment>
<evidence type="ECO:0000313" key="9">
    <source>
        <dbReference type="Proteomes" id="UP001245370"/>
    </source>
</evidence>
<keyword evidence="9" id="KW-1185">Reference proteome</keyword>
<evidence type="ECO:0000313" key="6">
    <source>
        <dbReference type="EMBL" id="GLI25377.1"/>
    </source>
</evidence>
<comment type="cofactor">
    <cofactor evidence="4">
        <name>[4Fe-4S] cluster</name>
        <dbReference type="ChEBI" id="CHEBI:49883"/>
    </cofactor>
    <text evidence="4">Binds 1 [4Fe-4S] cluster per subunit.</text>
</comment>
<dbReference type="HAMAP" id="MF_00063">
    <property type="entry name" value="CysH"/>
    <property type="match status" value="1"/>
</dbReference>
<dbReference type="NCBIfam" id="TIGR00434">
    <property type="entry name" value="cysH"/>
    <property type="match status" value="1"/>
</dbReference>
<dbReference type="AlphaFoldDB" id="A0A9W6CS98"/>
<comment type="pathway">
    <text evidence="3 4">Sulfur metabolism; hydrogen sulfide biosynthesis; sulfite from sulfate.</text>
</comment>
<reference evidence="7 9" key="2">
    <citation type="submission" date="2023-07" db="EMBL/GenBank/DDBJ databases">
        <title>Genomic Encyclopedia of Type Strains, Phase IV (KMG-IV): sequencing the most valuable type-strain genomes for metagenomic binning, comparative biology and taxonomic classification.</title>
        <authorList>
            <person name="Goeker M."/>
        </authorList>
    </citation>
    <scope>NUCLEOTIDE SEQUENCE [LARGE SCALE GENOMIC DNA]</scope>
    <source>
        <strain evidence="7 9">DSM 338</strain>
    </source>
</reference>
<dbReference type="GO" id="GO:0051539">
    <property type="term" value="F:4 iron, 4 sulfur cluster binding"/>
    <property type="evidence" value="ECO:0007669"/>
    <property type="project" value="UniProtKB-UniRule"/>
</dbReference>
<keyword evidence="4" id="KW-0411">Iron-sulfur</keyword>